<dbReference type="GO" id="GO:0016758">
    <property type="term" value="F:hexosyltransferase activity"/>
    <property type="evidence" value="ECO:0007669"/>
    <property type="project" value="InterPro"/>
</dbReference>
<dbReference type="InterPro" id="IPR007235">
    <property type="entry name" value="Glyco_trans_28_C"/>
</dbReference>
<dbReference type="PANTHER" id="PTHR21015">
    <property type="entry name" value="UDP-N-ACETYLGLUCOSAMINE--N-ACETYLMURAMYL-(PENTAPEPTIDE) PYROPHOSPHORYL-UNDECAPRENOL N-ACETYLGLUCOSAMINE TRANSFERASE 1"/>
    <property type="match status" value="1"/>
</dbReference>
<dbReference type="OrthoDB" id="503443at2"/>
<dbReference type="Gene3D" id="3.40.50.2000">
    <property type="entry name" value="Glycogen Phosphorylase B"/>
    <property type="match status" value="2"/>
</dbReference>
<dbReference type="PANTHER" id="PTHR21015:SF28">
    <property type="entry name" value="SLL1722 PROTEIN"/>
    <property type="match status" value="1"/>
</dbReference>
<dbReference type="KEGG" id="tom:BWR18_00410"/>
<feature type="domain" description="Glycosyl transferase family 28 C-terminal" evidence="1">
    <location>
        <begin position="269"/>
        <end position="357"/>
    </location>
</feature>
<dbReference type="EMBL" id="CP019312">
    <property type="protein sequence ID" value="APX10331.1"/>
    <property type="molecule type" value="Genomic_DNA"/>
</dbReference>
<sequence length="378" mass="39660">MQVTLVVTHLLGTGHLARALTLGRAFAAAGDTVTVISGGRSVPHFDTTGITLVQLPPLHSDGTDFSNLLTDGNVTADAPYLEARKDALLAHIRATPPDVLITELFPFGRRGLKREFQALLDTAQALQTPPLILSSVRDILAPPSKAEKVTFANDLVSDAYDGVLVHSDENVVALQESWPVSAALQDKLHYTGFVAPSAPTEVADTAGDIIVSAGGGAVGDTLFSAALASARRAPARSWHLLVGGNAARRSALSQAAPANVTIEGPRPDFRELLMGADISVSMCGYNTALDVLQTGVRAVLVPFDDGGEVEQTLRARALSKLPGIAVIRQADLLGDALLRAIAKAEGGPDRPRQTAGMNGAACTVDIVHDLHRRRAHEG</sequence>
<keyword evidence="2" id="KW-0808">Transferase</keyword>
<dbReference type="Proteomes" id="UP000186336">
    <property type="component" value="Chromosome"/>
</dbReference>
<evidence type="ECO:0000313" key="3">
    <source>
        <dbReference type="Proteomes" id="UP000186336"/>
    </source>
</evidence>
<organism evidence="2 3">
    <name type="scientific">Tateyamaria omphalii</name>
    <dbReference type="NCBI Taxonomy" id="299262"/>
    <lineage>
        <taxon>Bacteria</taxon>
        <taxon>Pseudomonadati</taxon>
        <taxon>Pseudomonadota</taxon>
        <taxon>Alphaproteobacteria</taxon>
        <taxon>Rhodobacterales</taxon>
        <taxon>Roseobacteraceae</taxon>
        <taxon>Tateyamaria</taxon>
    </lineage>
</organism>
<dbReference type="STRING" id="299262.BWR18_00410"/>
<dbReference type="SUPFAM" id="SSF53756">
    <property type="entry name" value="UDP-Glycosyltransferase/glycogen phosphorylase"/>
    <property type="match status" value="1"/>
</dbReference>
<name>A0A1P8MQL1_9RHOB</name>
<protein>
    <submittedName>
        <fullName evidence="2">Glycosyltransferase</fullName>
    </submittedName>
</protein>
<evidence type="ECO:0000313" key="2">
    <source>
        <dbReference type="EMBL" id="APX10331.1"/>
    </source>
</evidence>
<proteinExistence type="predicted"/>
<reference evidence="2 3" key="1">
    <citation type="submission" date="2017-01" db="EMBL/GenBank/DDBJ databases">
        <title>Complete genome of Tateyamaria omphalii DOK1-4 isolated from seawater in Dokdo.</title>
        <authorList>
            <person name="Kim J.H."/>
            <person name="Chi W.-J."/>
        </authorList>
    </citation>
    <scope>NUCLEOTIDE SEQUENCE [LARGE SCALE GENOMIC DNA]</scope>
    <source>
        <strain evidence="2 3">DOK1-4</strain>
    </source>
</reference>
<accession>A0A1P8MQL1</accession>
<keyword evidence="3" id="KW-1185">Reference proteome</keyword>
<dbReference type="AlphaFoldDB" id="A0A1P8MQL1"/>
<dbReference type="Pfam" id="PF04101">
    <property type="entry name" value="Glyco_tran_28_C"/>
    <property type="match status" value="1"/>
</dbReference>
<dbReference type="RefSeq" id="WP_076626146.1">
    <property type="nucleotide sequence ID" value="NZ_CP019312.1"/>
</dbReference>
<evidence type="ECO:0000259" key="1">
    <source>
        <dbReference type="Pfam" id="PF04101"/>
    </source>
</evidence>
<gene>
    <name evidence="2" type="ORF">BWR18_00410</name>
</gene>